<dbReference type="EMBL" id="KV426018">
    <property type="protein sequence ID" value="KZV91908.1"/>
    <property type="molecule type" value="Genomic_DNA"/>
</dbReference>
<dbReference type="Proteomes" id="UP000077266">
    <property type="component" value="Unassembled WGS sequence"/>
</dbReference>
<evidence type="ECO:0000313" key="1">
    <source>
        <dbReference type="EMBL" id="KZV91908.1"/>
    </source>
</evidence>
<organism evidence="1 2">
    <name type="scientific">Exidia glandulosa HHB12029</name>
    <dbReference type="NCBI Taxonomy" id="1314781"/>
    <lineage>
        <taxon>Eukaryota</taxon>
        <taxon>Fungi</taxon>
        <taxon>Dikarya</taxon>
        <taxon>Basidiomycota</taxon>
        <taxon>Agaricomycotina</taxon>
        <taxon>Agaricomycetes</taxon>
        <taxon>Auriculariales</taxon>
        <taxon>Exidiaceae</taxon>
        <taxon>Exidia</taxon>
    </lineage>
</organism>
<dbReference type="PANTHER" id="PTHR33096:SF1">
    <property type="entry name" value="CXC1-LIKE CYSTEINE CLUSTER ASSOCIATED WITH KDZ TRANSPOSASES DOMAIN-CONTAINING PROTEIN"/>
    <property type="match status" value="1"/>
</dbReference>
<feature type="non-terminal residue" evidence="1">
    <location>
        <position position="132"/>
    </location>
</feature>
<keyword evidence="2" id="KW-1185">Reference proteome</keyword>
<dbReference type="AlphaFoldDB" id="A0A165HFZ5"/>
<dbReference type="STRING" id="1314781.A0A165HFZ5"/>
<sequence>LPTPERPAEYLRRRCPLCFGGPRPDLQHTEAHVIICLDANFQQKRRQSAYTDPEQHYADGRFADPAEVAAMEKEVDEKRGRVNRKRTKGTSAKLHDDILDECNESFTAAQEKVTKASKNYYSDTGLMALLCR</sequence>
<reference evidence="1 2" key="1">
    <citation type="journal article" date="2016" name="Mol. Biol. Evol.">
        <title>Comparative Genomics of Early-Diverging Mushroom-Forming Fungi Provides Insights into the Origins of Lignocellulose Decay Capabilities.</title>
        <authorList>
            <person name="Nagy L.G."/>
            <person name="Riley R."/>
            <person name="Tritt A."/>
            <person name="Adam C."/>
            <person name="Daum C."/>
            <person name="Floudas D."/>
            <person name="Sun H."/>
            <person name="Yadav J.S."/>
            <person name="Pangilinan J."/>
            <person name="Larsson K.H."/>
            <person name="Matsuura K."/>
            <person name="Barry K."/>
            <person name="Labutti K."/>
            <person name="Kuo R."/>
            <person name="Ohm R.A."/>
            <person name="Bhattacharya S.S."/>
            <person name="Shirouzu T."/>
            <person name="Yoshinaga Y."/>
            <person name="Martin F.M."/>
            <person name="Grigoriev I.V."/>
            <person name="Hibbett D.S."/>
        </authorList>
    </citation>
    <scope>NUCLEOTIDE SEQUENCE [LARGE SCALE GENOMIC DNA]</scope>
    <source>
        <strain evidence="1 2">HHB12029</strain>
    </source>
</reference>
<protein>
    <submittedName>
        <fullName evidence="1">Uncharacterized protein</fullName>
    </submittedName>
</protein>
<feature type="non-terminal residue" evidence="1">
    <location>
        <position position="1"/>
    </location>
</feature>
<name>A0A165HFZ5_EXIGL</name>
<proteinExistence type="predicted"/>
<dbReference type="PANTHER" id="PTHR33096">
    <property type="entry name" value="CXC2 DOMAIN-CONTAINING PROTEIN"/>
    <property type="match status" value="1"/>
</dbReference>
<dbReference type="OrthoDB" id="2666777at2759"/>
<accession>A0A165HFZ5</accession>
<dbReference type="Pfam" id="PF18758">
    <property type="entry name" value="KDZ"/>
    <property type="match status" value="1"/>
</dbReference>
<dbReference type="InParanoid" id="A0A165HFZ5"/>
<gene>
    <name evidence="1" type="ORF">EXIGLDRAFT_588372</name>
</gene>
<evidence type="ECO:0000313" key="2">
    <source>
        <dbReference type="Proteomes" id="UP000077266"/>
    </source>
</evidence>
<dbReference type="InterPro" id="IPR040521">
    <property type="entry name" value="KDZ"/>
</dbReference>